<evidence type="ECO:0000259" key="2">
    <source>
        <dbReference type="Pfam" id="PF14319"/>
    </source>
</evidence>
<dbReference type="PANTHER" id="PTHR37023">
    <property type="entry name" value="TRANSPOSASE"/>
    <property type="match status" value="1"/>
</dbReference>
<dbReference type="PANTHER" id="PTHR37023:SF1">
    <property type="entry name" value="ISSOD25 TRANSPOSASE TNPA_ISSOD25"/>
    <property type="match status" value="1"/>
</dbReference>
<dbReference type="Pfam" id="PF14319">
    <property type="entry name" value="Zn_Tnp_IS91"/>
    <property type="match status" value="1"/>
</dbReference>
<proteinExistence type="predicted"/>
<evidence type="ECO:0000313" key="4">
    <source>
        <dbReference type="Proteomes" id="UP001604002"/>
    </source>
</evidence>
<dbReference type="EMBL" id="JBAFVH010000025">
    <property type="protein sequence ID" value="MFG1375186.1"/>
    <property type="molecule type" value="Genomic_DNA"/>
</dbReference>
<protein>
    <submittedName>
        <fullName evidence="3">IS91 family transposase</fullName>
    </submittedName>
</protein>
<feature type="domain" description="Transposase IS801/IS1294" evidence="1">
    <location>
        <begin position="144"/>
        <end position="338"/>
    </location>
</feature>
<dbReference type="InterPro" id="IPR026889">
    <property type="entry name" value="Zn_Tnp"/>
</dbReference>
<dbReference type="RefSeq" id="WP_393994706.1">
    <property type="nucleotide sequence ID" value="NZ_JBAFVH010000025.1"/>
</dbReference>
<evidence type="ECO:0000313" key="3">
    <source>
        <dbReference type="EMBL" id="MFG1375186.1"/>
    </source>
</evidence>
<dbReference type="Pfam" id="PF04986">
    <property type="entry name" value="Y2_Tnp"/>
    <property type="match status" value="1"/>
</dbReference>
<comment type="caution">
    <text evidence="3">The sequence shown here is derived from an EMBL/GenBank/DDBJ whole genome shotgun (WGS) entry which is preliminary data.</text>
</comment>
<feature type="domain" description="Transposase zinc-binding" evidence="2">
    <location>
        <begin position="11"/>
        <end position="102"/>
    </location>
</feature>
<sequence>MARPALEVADILNAHGDAYERAHAGHLSRGQLKVMSAIRSCRTVVLGGHVARCAGCAHVEIAYNSCRNRHCPRCQGATARDWLAARQAELLPVPYYHLVFTLPAAIGAIAYQNKAAVYDLLFKAAAETMATIAADPRHLGTRIGITAVLHTWGSALTHHPHIHAVVPGGGLSTDGSRWIAGRARFFLPVRVLSRLFRRLFLDGLRALHAAGRLAFFGDLAPLVDARAFEAMLAPLRRAEWVVYAKRPFAGPAAVLAYLSRYTHRVAISNSRLLSMDERGVTFRWKDYRARAKASGSNWIKAMTLPADEFIRRFLLHALLHVLPDGFHRIRHYGLFASAVRAANIERVRALLVDQQVRASPEEAPPAEGERPGATLRCRCCAGIMTIIETFARGSAPKTWPASASSRIDTS</sequence>
<reference evidence="3 4" key="1">
    <citation type="submission" date="2024-02" db="EMBL/GenBank/DDBJ databases">
        <title>Expansion and revision of Xanthobacter and proposal of Roseixanthobacter gen. nov.</title>
        <authorList>
            <person name="Soltysiak M.P.M."/>
            <person name="Jalihal A."/>
            <person name="Ory A."/>
            <person name="Chrisophersen C."/>
            <person name="Lee A.D."/>
            <person name="Boulton J."/>
            <person name="Springer M."/>
        </authorList>
    </citation>
    <scope>NUCLEOTIDE SEQUENCE [LARGE SCALE GENOMIC DNA]</scope>
    <source>
        <strain evidence="3 4">23A</strain>
    </source>
</reference>
<gene>
    <name evidence="3" type="ORF">V5F32_23685</name>
</gene>
<accession>A0ABW7A2E4</accession>
<organism evidence="3 4">
    <name type="scientific">Xanthobacter oligotrophicus</name>
    <dbReference type="NCBI Taxonomy" id="2607286"/>
    <lineage>
        <taxon>Bacteria</taxon>
        <taxon>Pseudomonadati</taxon>
        <taxon>Pseudomonadota</taxon>
        <taxon>Alphaproteobacteria</taxon>
        <taxon>Hyphomicrobiales</taxon>
        <taxon>Xanthobacteraceae</taxon>
        <taxon>Xanthobacter</taxon>
    </lineage>
</organism>
<dbReference type="NCBIfam" id="NF033538">
    <property type="entry name" value="transpos_IS91"/>
    <property type="match status" value="1"/>
</dbReference>
<dbReference type="InterPro" id="IPR054832">
    <property type="entry name" value="transpos_IS91"/>
</dbReference>
<keyword evidence="4" id="KW-1185">Reference proteome</keyword>
<dbReference type="Proteomes" id="UP001604002">
    <property type="component" value="Unassembled WGS sequence"/>
</dbReference>
<dbReference type="InterPro" id="IPR007069">
    <property type="entry name" value="Transposase_32"/>
</dbReference>
<evidence type="ECO:0000259" key="1">
    <source>
        <dbReference type="Pfam" id="PF04986"/>
    </source>
</evidence>
<name>A0ABW7A2E4_9HYPH</name>